<gene>
    <name evidence="2" type="ORF">PHMEG_00023585</name>
</gene>
<feature type="region of interest" description="Disordered" evidence="1">
    <location>
        <begin position="39"/>
        <end position="59"/>
    </location>
</feature>
<proteinExistence type="predicted"/>
<dbReference type="OrthoDB" id="123657at2759"/>
<dbReference type="EMBL" id="NBNE01004931">
    <property type="protein sequence ID" value="OWZ04501.1"/>
    <property type="molecule type" value="Genomic_DNA"/>
</dbReference>
<evidence type="ECO:0000313" key="3">
    <source>
        <dbReference type="Proteomes" id="UP000198211"/>
    </source>
</evidence>
<organism evidence="2 3">
    <name type="scientific">Phytophthora megakarya</name>
    <dbReference type="NCBI Taxonomy" id="4795"/>
    <lineage>
        <taxon>Eukaryota</taxon>
        <taxon>Sar</taxon>
        <taxon>Stramenopiles</taxon>
        <taxon>Oomycota</taxon>
        <taxon>Peronosporomycetes</taxon>
        <taxon>Peronosporales</taxon>
        <taxon>Peronosporaceae</taxon>
        <taxon>Phytophthora</taxon>
    </lineage>
</organism>
<comment type="caution">
    <text evidence="2">The sequence shown here is derived from an EMBL/GenBank/DDBJ whole genome shotgun (WGS) entry which is preliminary data.</text>
</comment>
<keyword evidence="3" id="KW-1185">Reference proteome</keyword>
<accession>A0A225VFZ2</accession>
<name>A0A225VFZ2_9STRA</name>
<protein>
    <submittedName>
        <fullName evidence="2">Uncharacterized protein</fullName>
    </submittedName>
</protein>
<evidence type="ECO:0000256" key="1">
    <source>
        <dbReference type="SAM" id="MobiDB-lite"/>
    </source>
</evidence>
<reference evidence="3" key="1">
    <citation type="submission" date="2017-03" db="EMBL/GenBank/DDBJ databases">
        <title>Phytopthora megakarya and P. palmivora, two closely related causual agents of cacao black pod achieved similar genome size and gene model numbers by different mechanisms.</title>
        <authorList>
            <person name="Ali S."/>
            <person name="Shao J."/>
            <person name="Larry D.J."/>
            <person name="Kronmiller B."/>
            <person name="Shen D."/>
            <person name="Strem M.D."/>
            <person name="Melnick R.L."/>
            <person name="Guiltinan M.J."/>
            <person name="Tyler B.M."/>
            <person name="Meinhardt L.W."/>
            <person name="Bailey B.A."/>
        </authorList>
    </citation>
    <scope>NUCLEOTIDE SEQUENCE [LARGE SCALE GENOMIC DNA]</scope>
    <source>
        <strain evidence="3">zdho120</strain>
    </source>
</reference>
<dbReference type="AlphaFoldDB" id="A0A225VFZ2"/>
<evidence type="ECO:0000313" key="2">
    <source>
        <dbReference type="EMBL" id="OWZ04501.1"/>
    </source>
</evidence>
<dbReference type="Proteomes" id="UP000198211">
    <property type="component" value="Unassembled WGS sequence"/>
</dbReference>
<sequence length="111" mass="12301">MHTTPAHTYPYNTHAPKAQSNARYSIISTHYKTITVSNVPESHSTTRSHNQTPSPLQAPTTDVELVLDSLKTFKMTKSHLVSSDLCNHSTPHAMRVRLLACNCPMCTSVEP</sequence>